<sequence length="330" mass="37352">MATMKEVAEKAGVSIATVSRVLNLDTTLNVSEETKQRIFETAEAMQYTTHHKKKEKRQLSIGIAQWYTHNQELTDPYYLALRLAVEKKCDEEQISFRRIAPYEKDSDIKGLDGIIAIGKFGEEEIERLEAYSIPITFVDSSPDDEKYDAVMTDYRKGVWKALSYLVEMKHSTIGYIGGEEFVGGSIEPLMDEREATYIQFMKEQGNLNEAFIYKGRFTPEDGYLLMKKSLENPAHPTAYFVASDPMAIGAYKAVAEAGMEVGKDISLIGFDDIYSSQFLMPALTTIKVHTEFMGKTAVETLQERVRSQRVLPKKILIPTKLIVRESCCSQ</sequence>
<evidence type="ECO:0000256" key="2">
    <source>
        <dbReference type="ARBA" id="ARBA00023125"/>
    </source>
</evidence>
<proteinExistence type="predicted"/>
<evidence type="ECO:0000256" key="3">
    <source>
        <dbReference type="ARBA" id="ARBA00023163"/>
    </source>
</evidence>
<keyword evidence="2" id="KW-0238">DNA-binding</keyword>
<accession>F2JML2</accession>
<gene>
    <name evidence="5" type="ordered locus">Clole_2966</name>
</gene>
<dbReference type="InterPro" id="IPR046335">
    <property type="entry name" value="LacI/GalR-like_sensor"/>
</dbReference>
<dbReference type="GO" id="GO:0003700">
    <property type="term" value="F:DNA-binding transcription factor activity"/>
    <property type="evidence" value="ECO:0007669"/>
    <property type="project" value="TreeGrafter"/>
</dbReference>
<evidence type="ECO:0000259" key="4">
    <source>
        <dbReference type="PROSITE" id="PS50932"/>
    </source>
</evidence>
<protein>
    <submittedName>
        <fullName evidence="5">Transcriptional regulator, LacI family</fullName>
    </submittedName>
</protein>
<dbReference type="eggNOG" id="COG1609">
    <property type="taxonomic scope" value="Bacteria"/>
</dbReference>
<dbReference type="EMBL" id="CP002582">
    <property type="protein sequence ID" value="ADZ84663.1"/>
    <property type="molecule type" value="Genomic_DNA"/>
</dbReference>
<dbReference type="STRING" id="642492.Clole_2966"/>
<dbReference type="SUPFAM" id="SSF53822">
    <property type="entry name" value="Periplasmic binding protein-like I"/>
    <property type="match status" value="1"/>
</dbReference>
<evidence type="ECO:0000256" key="1">
    <source>
        <dbReference type="ARBA" id="ARBA00023015"/>
    </source>
</evidence>
<dbReference type="GO" id="GO:0000976">
    <property type="term" value="F:transcription cis-regulatory region binding"/>
    <property type="evidence" value="ECO:0007669"/>
    <property type="project" value="TreeGrafter"/>
</dbReference>
<dbReference type="HOGENOM" id="CLU_037628_1_2_9"/>
<dbReference type="SMART" id="SM00354">
    <property type="entry name" value="HTH_LACI"/>
    <property type="match status" value="1"/>
</dbReference>
<organism evidence="5 6">
    <name type="scientific">Cellulosilyticum lentocellum (strain ATCC 49066 / DSM 5427 / NCIMB 11756 / RHM5)</name>
    <name type="common">Clostridium lentocellum</name>
    <dbReference type="NCBI Taxonomy" id="642492"/>
    <lineage>
        <taxon>Bacteria</taxon>
        <taxon>Bacillati</taxon>
        <taxon>Bacillota</taxon>
        <taxon>Clostridia</taxon>
        <taxon>Lachnospirales</taxon>
        <taxon>Cellulosilyticaceae</taxon>
        <taxon>Cellulosilyticum</taxon>
    </lineage>
</organism>
<keyword evidence="3" id="KW-0804">Transcription</keyword>
<dbReference type="PROSITE" id="PS00356">
    <property type="entry name" value="HTH_LACI_1"/>
    <property type="match status" value="1"/>
</dbReference>
<dbReference type="AlphaFoldDB" id="F2JML2"/>
<dbReference type="CDD" id="cd01392">
    <property type="entry name" value="HTH_LacI"/>
    <property type="match status" value="1"/>
</dbReference>
<dbReference type="PROSITE" id="PS50932">
    <property type="entry name" value="HTH_LACI_2"/>
    <property type="match status" value="1"/>
</dbReference>
<dbReference type="Gene3D" id="3.40.50.2300">
    <property type="match status" value="2"/>
</dbReference>
<dbReference type="InterPro" id="IPR010982">
    <property type="entry name" value="Lambda_DNA-bd_dom_sf"/>
</dbReference>
<evidence type="ECO:0000313" key="6">
    <source>
        <dbReference type="Proteomes" id="UP000008467"/>
    </source>
</evidence>
<dbReference type="Pfam" id="PF00356">
    <property type="entry name" value="LacI"/>
    <property type="match status" value="1"/>
</dbReference>
<name>F2JML2_CELLD</name>
<dbReference type="PRINTS" id="PR00036">
    <property type="entry name" value="HTHLACI"/>
</dbReference>
<reference evidence="5 6" key="1">
    <citation type="journal article" date="2011" name="J. Bacteriol.">
        <title>Complete genome sequence of the cellulose-degrading bacterium Cellulosilyticum lentocellum.</title>
        <authorList>
            <consortium name="US DOE Joint Genome Institute"/>
            <person name="Miller D.A."/>
            <person name="Suen G."/>
            <person name="Bruce D."/>
            <person name="Copeland A."/>
            <person name="Cheng J.F."/>
            <person name="Detter C."/>
            <person name="Goodwin L.A."/>
            <person name="Han C.S."/>
            <person name="Hauser L.J."/>
            <person name="Land M.L."/>
            <person name="Lapidus A."/>
            <person name="Lucas S."/>
            <person name="Meincke L."/>
            <person name="Pitluck S."/>
            <person name="Tapia R."/>
            <person name="Teshima H."/>
            <person name="Woyke T."/>
            <person name="Fox B.G."/>
            <person name="Angert E.R."/>
            <person name="Currie C.R."/>
        </authorList>
    </citation>
    <scope>NUCLEOTIDE SEQUENCE [LARGE SCALE GENOMIC DNA]</scope>
    <source>
        <strain evidence="6">ATCC 49066 / DSM 5427 / NCIMB 11756 / RHM5</strain>
    </source>
</reference>
<keyword evidence="6" id="KW-1185">Reference proteome</keyword>
<evidence type="ECO:0000313" key="5">
    <source>
        <dbReference type="EMBL" id="ADZ84663.1"/>
    </source>
</evidence>
<dbReference type="Proteomes" id="UP000008467">
    <property type="component" value="Chromosome"/>
</dbReference>
<dbReference type="CDD" id="cd01544">
    <property type="entry name" value="PBP1_GalR"/>
    <property type="match status" value="1"/>
</dbReference>
<dbReference type="InterPro" id="IPR028082">
    <property type="entry name" value="Peripla_BP_I"/>
</dbReference>
<dbReference type="SUPFAM" id="SSF47413">
    <property type="entry name" value="lambda repressor-like DNA-binding domains"/>
    <property type="match status" value="1"/>
</dbReference>
<dbReference type="InterPro" id="IPR000843">
    <property type="entry name" value="HTH_LacI"/>
</dbReference>
<dbReference type="Gene3D" id="1.10.260.40">
    <property type="entry name" value="lambda repressor-like DNA-binding domains"/>
    <property type="match status" value="1"/>
</dbReference>
<dbReference type="PANTHER" id="PTHR30146:SF149">
    <property type="entry name" value="HTH-TYPE TRANSCRIPTIONAL REGULATOR EBGR"/>
    <property type="match status" value="1"/>
</dbReference>
<dbReference type="Pfam" id="PF13377">
    <property type="entry name" value="Peripla_BP_3"/>
    <property type="match status" value="1"/>
</dbReference>
<feature type="domain" description="HTH lacI-type" evidence="4">
    <location>
        <begin position="2"/>
        <end position="58"/>
    </location>
</feature>
<dbReference type="KEGG" id="cle:Clole_2966"/>
<keyword evidence="1" id="KW-0805">Transcription regulation</keyword>
<dbReference type="PANTHER" id="PTHR30146">
    <property type="entry name" value="LACI-RELATED TRANSCRIPTIONAL REPRESSOR"/>
    <property type="match status" value="1"/>
</dbReference>